<feature type="transmembrane region" description="Helical" evidence="2">
    <location>
        <begin position="139"/>
        <end position="159"/>
    </location>
</feature>
<accession>A0A1H9WYV0</accession>
<gene>
    <name evidence="3" type="ORF">SAMN04490244_1154</name>
</gene>
<keyword evidence="2" id="KW-1133">Transmembrane helix</keyword>
<evidence type="ECO:0000313" key="3">
    <source>
        <dbReference type="EMBL" id="SES39035.1"/>
    </source>
</evidence>
<dbReference type="OrthoDB" id="7667887at2"/>
<reference evidence="3 4" key="1">
    <citation type="submission" date="2016-10" db="EMBL/GenBank/DDBJ databases">
        <authorList>
            <person name="de Groot N.N."/>
        </authorList>
    </citation>
    <scope>NUCLEOTIDE SEQUENCE [LARGE SCALE GENOMIC DNA]</scope>
    <source>
        <strain evidence="3 4">DSM 23042</strain>
    </source>
</reference>
<dbReference type="EMBL" id="FOGU01000015">
    <property type="protein sequence ID" value="SES39035.1"/>
    <property type="molecule type" value="Genomic_DNA"/>
</dbReference>
<evidence type="ECO:0000313" key="4">
    <source>
        <dbReference type="Proteomes" id="UP000198885"/>
    </source>
</evidence>
<dbReference type="RefSeq" id="WP_143071560.1">
    <property type="nucleotide sequence ID" value="NZ_FOGU01000015.1"/>
</dbReference>
<dbReference type="STRING" id="641238.SAMN04490244_1154"/>
<proteinExistence type="predicted"/>
<evidence type="ECO:0000256" key="1">
    <source>
        <dbReference type="SAM" id="MobiDB-lite"/>
    </source>
</evidence>
<protein>
    <submittedName>
        <fullName evidence="3">Uncharacterized protein</fullName>
    </submittedName>
</protein>
<sequence>MTIAMAQETAVPSQTDEDETGIDTAAHPEEGAVAAGERRLSEADLTALRGSLGKGLSGFARQGDIVELHKRVGEMFDRLPARMGETLEAREAAAAARLEAMEGAVNGLEGAVRIELGPMVRDAVAEALAAERRPARRRLGAALTVLAALALGVALGSAMPERIALGAAEARALIGF</sequence>
<name>A0A1H9WYV0_9RHOB</name>
<dbReference type="AlphaFoldDB" id="A0A1H9WYV0"/>
<feature type="region of interest" description="Disordered" evidence="1">
    <location>
        <begin position="1"/>
        <end position="22"/>
    </location>
</feature>
<keyword evidence="4" id="KW-1185">Reference proteome</keyword>
<dbReference type="Proteomes" id="UP000198885">
    <property type="component" value="Unassembled WGS sequence"/>
</dbReference>
<organism evidence="3 4">
    <name type="scientific">Tranquillimonas rosea</name>
    <dbReference type="NCBI Taxonomy" id="641238"/>
    <lineage>
        <taxon>Bacteria</taxon>
        <taxon>Pseudomonadati</taxon>
        <taxon>Pseudomonadota</taxon>
        <taxon>Alphaproteobacteria</taxon>
        <taxon>Rhodobacterales</taxon>
        <taxon>Roseobacteraceae</taxon>
        <taxon>Tranquillimonas</taxon>
    </lineage>
</organism>
<evidence type="ECO:0000256" key="2">
    <source>
        <dbReference type="SAM" id="Phobius"/>
    </source>
</evidence>
<keyword evidence="2" id="KW-0472">Membrane</keyword>
<keyword evidence="2" id="KW-0812">Transmembrane</keyword>